<keyword evidence="2" id="KW-0808">Transferase</keyword>
<feature type="transmembrane region" description="Helical" evidence="1">
    <location>
        <begin position="281"/>
        <end position="302"/>
    </location>
</feature>
<protein>
    <submittedName>
        <fullName evidence="2">Glycosyltransferase family 39 protein</fullName>
    </submittedName>
</protein>
<keyword evidence="3" id="KW-1185">Reference proteome</keyword>
<dbReference type="AlphaFoldDB" id="A0A850R8S8"/>
<dbReference type="RefSeq" id="WP_176943090.1">
    <property type="nucleotide sequence ID" value="NZ_JABZEC010000006.1"/>
</dbReference>
<evidence type="ECO:0000313" key="2">
    <source>
        <dbReference type="EMBL" id="NVY96935.1"/>
    </source>
</evidence>
<reference evidence="2 3" key="1">
    <citation type="submission" date="2020-06" db="EMBL/GenBank/DDBJ databases">
        <authorList>
            <person name="Kang J."/>
        </authorList>
    </citation>
    <scope>NUCLEOTIDE SEQUENCE [LARGE SCALE GENOMIC DNA]</scope>
    <source>
        <strain evidence="2 3">DCY120</strain>
    </source>
</reference>
<comment type="caution">
    <text evidence="2">The sequence shown here is derived from an EMBL/GenBank/DDBJ whole genome shotgun (WGS) entry which is preliminary data.</text>
</comment>
<feature type="transmembrane region" description="Helical" evidence="1">
    <location>
        <begin position="190"/>
        <end position="209"/>
    </location>
</feature>
<proteinExistence type="predicted"/>
<feature type="transmembrane region" description="Helical" evidence="1">
    <location>
        <begin position="83"/>
        <end position="103"/>
    </location>
</feature>
<dbReference type="Proteomes" id="UP000563523">
    <property type="component" value="Unassembled WGS sequence"/>
</dbReference>
<evidence type="ECO:0000256" key="1">
    <source>
        <dbReference type="SAM" id="Phobius"/>
    </source>
</evidence>
<name>A0A850R8S8_9LACO</name>
<feature type="transmembrane region" description="Helical" evidence="1">
    <location>
        <begin position="452"/>
        <end position="472"/>
    </location>
</feature>
<sequence length="509" mass="59357">MKKLSQYLFRQINYLYLFFMLFAVYGAIRASNFDLYRISPKFIFTVFLLLVIVFVILAHPFLRQKAVVFLQKGSQFFRQHLVGITRWIFGIIVLLQIFVLANVTSSINWDPSYVIHGVLDIRSMDTYLSINPNNSLFFFVIYVYNKIVSTFIPALNGHWFSFQLLNIFIMDLSGFVLFKATKNLLNRKVAYLTLYFYMFLFLLSPWIMVPYTDEISFLLVSIVLYLYSILNFQAPKAYWSLMVLIGILTGIIYLFKPSAIVYLIAWFLINLLQSWRGKKFLIRKLVILGVLLVSFALPNVAFQQFMRIQTLVTIDSRQALPWTHFVMMGITGNGGFNHPDLEVDKAIADPTLRKESNIHIIKQRLNDYKIAGYAKFLIQKYFNNTDRGDFGWGTDGNGQVPKHKAHNRIQSALRDTYYQQGRKTNIMRFYMQVIWLVLLTGMALTFKVQGKSYLLIGMKLTMIGGLIYLLLFEGGRSRYLIQYLPFMLILSSVGISNWWTNYRQQKLKA</sequence>
<feature type="transmembrane region" description="Helical" evidence="1">
    <location>
        <begin position="159"/>
        <end position="178"/>
    </location>
</feature>
<feature type="transmembrane region" description="Helical" evidence="1">
    <location>
        <begin position="429"/>
        <end position="446"/>
    </location>
</feature>
<gene>
    <name evidence="2" type="ORF">HU830_07200</name>
</gene>
<evidence type="ECO:0000313" key="3">
    <source>
        <dbReference type="Proteomes" id="UP000563523"/>
    </source>
</evidence>
<feature type="transmembrane region" description="Helical" evidence="1">
    <location>
        <begin position="241"/>
        <end position="269"/>
    </location>
</feature>
<accession>A0A850R8S8</accession>
<feature type="transmembrane region" description="Helical" evidence="1">
    <location>
        <begin position="12"/>
        <end position="30"/>
    </location>
</feature>
<dbReference type="EMBL" id="JABZEC010000006">
    <property type="protein sequence ID" value="NVY96935.1"/>
    <property type="molecule type" value="Genomic_DNA"/>
</dbReference>
<keyword evidence="1" id="KW-1133">Transmembrane helix</keyword>
<dbReference type="GO" id="GO:0016740">
    <property type="term" value="F:transferase activity"/>
    <property type="evidence" value="ECO:0007669"/>
    <property type="project" value="UniProtKB-KW"/>
</dbReference>
<feature type="transmembrane region" description="Helical" evidence="1">
    <location>
        <begin position="42"/>
        <end position="62"/>
    </location>
</feature>
<keyword evidence="1" id="KW-0472">Membrane</keyword>
<keyword evidence="1" id="KW-0812">Transmembrane</keyword>
<feature type="transmembrane region" description="Helical" evidence="1">
    <location>
        <begin position="215"/>
        <end position="234"/>
    </location>
</feature>
<organism evidence="2 3">
    <name type="scientific">Bombilactobacillus apium</name>
    <dbReference type="NCBI Taxonomy" id="2675299"/>
    <lineage>
        <taxon>Bacteria</taxon>
        <taxon>Bacillati</taxon>
        <taxon>Bacillota</taxon>
        <taxon>Bacilli</taxon>
        <taxon>Lactobacillales</taxon>
        <taxon>Lactobacillaceae</taxon>
        <taxon>Bombilactobacillus</taxon>
    </lineage>
</organism>
<feature type="transmembrane region" description="Helical" evidence="1">
    <location>
        <begin position="479"/>
        <end position="499"/>
    </location>
</feature>